<dbReference type="Proteomes" id="UP000798662">
    <property type="component" value="Chromosome 1"/>
</dbReference>
<evidence type="ECO:0000313" key="2">
    <source>
        <dbReference type="Proteomes" id="UP000798662"/>
    </source>
</evidence>
<proteinExistence type="predicted"/>
<keyword evidence="2" id="KW-1185">Reference proteome</keyword>
<sequence>MQASTWSAPPTLAAACVAAGALAAAPADRLPAAVTAADGEESLPRTGASHRPWGRRHPLLHFLVRPRAPLSPRRPRRGPHLLPVADTGAHAPAPSHPAAQAPRRRRGWQSTSVADARLKGQRERRRRFRQPSAPPSVWLYFVQ</sequence>
<accession>A0ACC3BI13</accession>
<organism evidence="1 2">
    <name type="scientific">Pyropia yezoensis</name>
    <name type="common">Susabi-nori</name>
    <name type="synonym">Porphyra yezoensis</name>
    <dbReference type="NCBI Taxonomy" id="2788"/>
    <lineage>
        <taxon>Eukaryota</taxon>
        <taxon>Rhodophyta</taxon>
        <taxon>Bangiophyceae</taxon>
        <taxon>Bangiales</taxon>
        <taxon>Bangiaceae</taxon>
        <taxon>Pyropia</taxon>
    </lineage>
</organism>
<protein>
    <submittedName>
        <fullName evidence="1">Uncharacterized protein</fullName>
    </submittedName>
</protein>
<reference evidence="1" key="1">
    <citation type="submission" date="2019-11" db="EMBL/GenBank/DDBJ databases">
        <title>Nori genome reveals adaptations in red seaweeds to the harsh intertidal environment.</title>
        <authorList>
            <person name="Wang D."/>
            <person name="Mao Y."/>
        </authorList>
    </citation>
    <scope>NUCLEOTIDE SEQUENCE</scope>
    <source>
        <tissue evidence="1">Gametophyte</tissue>
    </source>
</reference>
<evidence type="ECO:0000313" key="1">
    <source>
        <dbReference type="EMBL" id="KAK1857519.1"/>
    </source>
</evidence>
<comment type="caution">
    <text evidence="1">The sequence shown here is derived from an EMBL/GenBank/DDBJ whole genome shotgun (WGS) entry which is preliminary data.</text>
</comment>
<dbReference type="EMBL" id="CM020618">
    <property type="protein sequence ID" value="KAK1857519.1"/>
    <property type="molecule type" value="Genomic_DNA"/>
</dbReference>
<gene>
    <name evidence="1" type="ORF">I4F81_000136</name>
</gene>
<name>A0ACC3BI13_PYRYE</name>